<dbReference type="PATRIC" id="fig|438.15.peg.1703"/>
<dbReference type="AlphaFoldDB" id="A0A1A0DCX8"/>
<protein>
    <submittedName>
        <fullName evidence="1">Uncharacterized protein</fullName>
    </submittedName>
</protein>
<dbReference type="Proteomes" id="UP000093796">
    <property type="component" value="Unassembled WGS sequence"/>
</dbReference>
<dbReference type="InterPro" id="IPR021836">
    <property type="entry name" value="DUF3429"/>
</dbReference>
<evidence type="ECO:0000313" key="1">
    <source>
        <dbReference type="EMBL" id="OAZ72969.1"/>
    </source>
</evidence>
<dbReference type="Pfam" id="PF11911">
    <property type="entry name" value="DUF3429"/>
    <property type="match status" value="1"/>
</dbReference>
<organism evidence="1 2">
    <name type="scientific">Acetobacter pasteurianus</name>
    <name type="common">Acetobacter turbidans</name>
    <dbReference type="NCBI Taxonomy" id="438"/>
    <lineage>
        <taxon>Bacteria</taxon>
        <taxon>Pseudomonadati</taxon>
        <taxon>Pseudomonadota</taxon>
        <taxon>Alphaproteobacteria</taxon>
        <taxon>Acetobacterales</taxon>
        <taxon>Acetobacteraceae</taxon>
        <taxon>Acetobacter</taxon>
    </lineage>
</organism>
<dbReference type="OrthoDB" id="5297436at2"/>
<dbReference type="PANTHER" id="PTHR15887">
    <property type="entry name" value="TRANSMEMBRANE PROTEIN 69"/>
    <property type="match status" value="1"/>
</dbReference>
<reference evidence="1 2" key="1">
    <citation type="submission" date="2016-05" db="EMBL/GenBank/DDBJ databases">
        <title>Genome sequencing of Acetobacter pasteurianus strain SRCM100623.</title>
        <authorList>
            <person name="Song Y.R."/>
        </authorList>
    </citation>
    <scope>NUCLEOTIDE SEQUENCE [LARGE SCALE GENOMIC DNA]</scope>
    <source>
        <strain evidence="1 2">SRCM100623</strain>
    </source>
</reference>
<dbReference type="PANTHER" id="PTHR15887:SF1">
    <property type="entry name" value="TRANSMEMBRANE PROTEIN 69"/>
    <property type="match status" value="1"/>
</dbReference>
<name>A0A1A0DCX8_ACEPA</name>
<sequence length="158" mass="16903">MKKLPFLAVVLMAAGLLPFVACTCGIVFFDSGVPVPNLLMALVIYGAVSLSFIGAVHWGLALELDRAILTSGADRADNLRLVLGVVPAFAGWIAAYLAYAWVPLAGVIILAVLFPLVALAERGAWQRGWLPPGYMGMRWIATAVTECCLLMVLLVRAF</sequence>
<dbReference type="eggNOG" id="ENOG5033AJV">
    <property type="taxonomic scope" value="Bacteria"/>
</dbReference>
<comment type="caution">
    <text evidence="1">The sequence shown here is derived from an EMBL/GenBank/DDBJ whole genome shotgun (WGS) entry which is preliminary data.</text>
</comment>
<proteinExistence type="predicted"/>
<dbReference type="RefSeq" id="WP_003623021.1">
    <property type="nucleotide sequence ID" value="NZ_BSCN01000008.1"/>
</dbReference>
<dbReference type="EMBL" id="LYUD01000099">
    <property type="protein sequence ID" value="OAZ72969.1"/>
    <property type="molecule type" value="Genomic_DNA"/>
</dbReference>
<accession>A0A1A0DCX8</accession>
<gene>
    <name evidence="1" type="ORF">SRCM100623_01512</name>
</gene>
<evidence type="ECO:0000313" key="2">
    <source>
        <dbReference type="Proteomes" id="UP000093796"/>
    </source>
</evidence>
<dbReference type="GeneID" id="60376844"/>